<evidence type="ECO:0000259" key="1">
    <source>
        <dbReference type="Pfam" id="PF21834"/>
    </source>
</evidence>
<dbReference type="Pfam" id="PF21834">
    <property type="entry name" value="DUF6894"/>
    <property type="match status" value="1"/>
</dbReference>
<comment type="caution">
    <text evidence="2">The sequence shown here is derived from an EMBL/GenBank/DDBJ whole genome shotgun (WGS) entry which is preliminary data.</text>
</comment>
<keyword evidence="3" id="KW-1185">Reference proteome</keyword>
<dbReference type="Proteomes" id="UP001055167">
    <property type="component" value="Unassembled WGS sequence"/>
</dbReference>
<dbReference type="InterPro" id="IPR054189">
    <property type="entry name" value="DUF6894"/>
</dbReference>
<protein>
    <recommendedName>
        <fullName evidence="1">DUF6894 domain-containing protein</fullName>
    </recommendedName>
</protein>
<proteinExistence type="predicted"/>
<reference evidence="2" key="1">
    <citation type="journal article" date="2021" name="Front. Microbiol.">
        <title>Comprehensive Comparative Genomics and Phenotyping of Methylobacterium Species.</title>
        <authorList>
            <person name="Alessa O."/>
            <person name="Ogura Y."/>
            <person name="Fujitani Y."/>
            <person name="Takami H."/>
            <person name="Hayashi T."/>
            <person name="Sahin N."/>
            <person name="Tani A."/>
        </authorList>
    </citation>
    <scope>NUCLEOTIDE SEQUENCE</scope>
    <source>
        <strain evidence="2">KCTC 52305</strain>
    </source>
</reference>
<evidence type="ECO:0000313" key="2">
    <source>
        <dbReference type="EMBL" id="GJD49546.1"/>
    </source>
</evidence>
<dbReference type="RefSeq" id="WP_128562555.1">
    <property type="nucleotide sequence ID" value="NZ_BPQH01000006.1"/>
</dbReference>
<organism evidence="2 3">
    <name type="scientific">Methylobacterium crusticola</name>
    <dbReference type="NCBI Taxonomy" id="1697972"/>
    <lineage>
        <taxon>Bacteria</taxon>
        <taxon>Pseudomonadati</taxon>
        <taxon>Pseudomonadota</taxon>
        <taxon>Alphaproteobacteria</taxon>
        <taxon>Hyphomicrobiales</taxon>
        <taxon>Methylobacteriaceae</taxon>
        <taxon>Methylobacterium</taxon>
    </lineage>
</organism>
<dbReference type="EMBL" id="BPQH01000006">
    <property type="protein sequence ID" value="GJD49546.1"/>
    <property type="molecule type" value="Genomic_DNA"/>
</dbReference>
<sequence length="78" mass="8707">MTRLYFHCGSAGGILLDYRGAEISDLAEARDHALDVARKVMRDAYGVADFSDWFVCVGDDQDEEILRVPFTCALPTLH</sequence>
<gene>
    <name evidence="2" type="ORF">OPKNFCMD_2277</name>
</gene>
<accession>A0ABQ4QW19</accession>
<feature type="domain" description="DUF6894" evidence="1">
    <location>
        <begin position="3"/>
        <end position="71"/>
    </location>
</feature>
<name>A0ABQ4QW19_9HYPH</name>
<evidence type="ECO:0000313" key="3">
    <source>
        <dbReference type="Proteomes" id="UP001055167"/>
    </source>
</evidence>
<reference evidence="2" key="2">
    <citation type="submission" date="2021-08" db="EMBL/GenBank/DDBJ databases">
        <authorList>
            <person name="Tani A."/>
            <person name="Ola A."/>
            <person name="Ogura Y."/>
            <person name="Katsura K."/>
            <person name="Hayashi T."/>
        </authorList>
    </citation>
    <scope>NUCLEOTIDE SEQUENCE</scope>
    <source>
        <strain evidence="2">KCTC 52305</strain>
    </source>
</reference>